<dbReference type="GO" id="GO:0042802">
    <property type="term" value="F:identical protein binding"/>
    <property type="evidence" value="ECO:0007669"/>
    <property type="project" value="TreeGrafter"/>
</dbReference>
<dbReference type="Proteomes" id="UP000005707">
    <property type="component" value="Unassembled WGS sequence"/>
</dbReference>
<comment type="caution">
    <text evidence="3">The sequence shown here is derived from an EMBL/GenBank/DDBJ whole genome shotgun (WGS) entry which is preliminary data.</text>
</comment>
<dbReference type="CDD" id="cd16935">
    <property type="entry name" value="HATPase_AgrC-ComD-like"/>
    <property type="match status" value="1"/>
</dbReference>
<dbReference type="EC" id="2.7.13.-" evidence="3"/>
<dbReference type="GO" id="GO:0016301">
    <property type="term" value="F:kinase activity"/>
    <property type="evidence" value="ECO:0007669"/>
    <property type="project" value="UniProtKB-KW"/>
</dbReference>
<gene>
    <name evidence="3" type="primary">agrC</name>
    <name evidence="3" type="ORF">HLPCO_001786</name>
</gene>
<dbReference type="EMBL" id="AFNU02000005">
    <property type="protein sequence ID" value="ERJ12259.1"/>
    <property type="molecule type" value="Genomic_DNA"/>
</dbReference>
<feature type="transmembrane region" description="Helical" evidence="1">
    <location>
        <begin position="6"/>
        <end position="25"/>
    </location>
</feature>
<dbReference type="InterPro" id="IPR036890">
    <property type="entry name" value="HATPase_C_sf"/>
</dbReference>
<feature type="transmembrane region" description="Helical" evidence="1">
    <location>
        <begin position="166"/>
        <end position="184"/>
    </location>
</feature>
<dbReference type="OrthoDB" id="9816523at2"/>
<organism evidence="3 4">
    <name type="scientific">Haloplasma contractile SSD-17B</name>
    <dbReference type="NCBI Taxonomy" id="1033810"/>
    <lineage>
        <taxon>Bacteria</taxon>
        <taxon>Bacillati</taxon>
        <taxon>Mycoplasmatota</taxon>
        <taxon>Mollicutes</taxon>
        <taxon>Haloplasmatales</taxon>
        <taxon>Haloplasmataceae</taxon>
        <taxon>Haloplasma</taxon>
    </lineage>
</organism>
<feature type="transmembrane region" description="Helical" evidence="1">
    <location>
        <begin position="60"/>
        <end position="79"/>
    </location>
</feature>
<accession>F7PTU4</accession>
<feature type="transmembrane region" description="Helical" evidence="1">
    <location>
        <begin position="37"/>
        <end position="54"/>
    </location>
</feature>
<dbReference type="PANTHER" id="PTHR40448">
    <property type="entry name" value="TWO-COMPONENT SENSOR HISTIDINE KINASE"/>
    <property type="match status" value="1"/>
</dbReference>
<feature type="transmembrane region" description="Helical" evidence="1">
    <location>
        <begin position="196"/>
        <end position="214"/>
    </location>
</feature>
<sequence length="437" mass="50751">MNDIMINIPRLYTGLAEWLFCLLYILNQERRFKGWKLWSIIIGALLILALFQYFAGFLPLSLWIPGMMFAATLMFWFIYSTTRNTFLATGFYCAQAFVLAEFAASFEWQLHYFFIINTAVKSNVILDLLFLVFIYALIFGILFLVESRYKIRKFKLEINSSDLLSFLSITIIVFGISNISFLNLNTPISGRYPLEIFYIRSLVNFSGVLLLYALKEHKLSVYSKLEVIALENVLNKQYEHYLRSQDNIDMINQKYHDLKHQLSIIRSEKDLNKRESYLSELEAGIKFHNTLYKTGDRVLDTILTSKNILCLEYGINFTCVADGTLLDFLSTLDICSIFGNALDNAIESVREIDDREMRIIKVAVFSQRNLLLIRFENYYENQLKYENGNLTSTKNDGLNHGYGIKSIKSIVEKYNGSVTINTDNNWFRIAILIPMKD</sequence>
<evidence type="ECO:0000259" key="2">
    <source>
        <dbReference type="Pfam" id="PF14501"/>
    </source>
</evidence>
<feature type="domain" description="Sensor histidine kinase NatK-like C-terminal" evidence="2">
    <location>
        <begin position="330"/>
        <end position="434"/>
    </location>
</feature>
<dbReference type="eggNOG" id="COG3290">
    <property type="taxonomic scope" value="Bacteria"/>
</dbReference>
<dbReference type="InterPro" id="IPR032834">
    <property type="entry name" value="NatK-like_C"/>
</dbReference>
<name>F7PTU4_9MOLU</name>
<evidence type="ECO:0000313" key="3">
    <source>
        <dbReference type="EMBL" id="ERJ12259.1"/>
    </source>
</evidence>
<feature type="transmembrane region" description="Helical" evidence="1">
    <location>
        <begin position="124"/>
        <end position="145"/>
    </location>
</feature>
<proteinExistence type="predicted"/>
<feature type="transmembrane region" description="Helical" evidence="1">
    <location>
        <begin position="86"/>
        <end position="104"/>
    </location>
</feature>
<dbReference type="RefSeq" id="WP_008825265.1">
    <property type="nucleotide sequence ID" value="NZ_AFNU02000005.1"/>
</dbReference>
<dbReference type="Gene3D" id="3.30.565.10">
    <property type="entry name" value="Histidine kinase-like ATPase, C-terminal domain"/>
    <property type="match status" value="1"/>
</dbReference>
<dbReference type="Pfam" id="PF14501">
    <property type="entry name" value="HATPase_c_5"/>
    <property type="match status" value="1"/>
</dbReference>
<dbReference type="STRING" id="1033810.HLPCO_001786"/>
<dbReference type="PANTHER" id="PTHR40448:SF1">
    <property type="entry name" value="TWO-COMPONENT SENSOR HISTIDINE KINASE"/>
    <property type="match status" value="1"/>
</dbReference>
<protein>
    <submittedName>
        <fullName evidence="3">Histidine kinase-like ATPase protein</fullName>
        <ecNumber evidence="3">2.7.13.-</ecNumber>
    </submittedName>
</protein>
<reference evidence="3 4" key="2">
    <citation type="journal article" date="2013" name="PLoS ONE">
        <title>INDIGO - INtegrated Data Warehouse of MIcrobial GenOmes with Examples from the Red Sea Extremophiles.</title>
        <authorList>
            <person name="Alam I."/>
            <person name="Antunes A."/>
            <person name="Kamau A.A."/>
            <person name="Ba Alawi W."/>
            <person name="Kalkatawi M."/>
            <person name="Stingl U."/>
            <person name="Bajic V.B."/>
        </authorList>
    </citation>
    <scope>NUCLEOTIDE SEQUENCE [LARGE SCALE GENOMIC DNA]</scope>
    <source>
        <strain evidence="3 4">SSD-17B</strain>
    </source>
</reference>
<keyword evidence="3" id="KW-0808">Transferase</keyword>
<keyword evidence="1" id="KW-0472">Membrane</keyword>
<keyword evidence="1" id="KW-0812">Transmembrane</keyword>
<evidence type="ECO:0000256" key="1">
    <source>
        <dbReference type="SAM" id="Phobius"/>
    </source>
</evidence>
<evidence type="ECO:0000313" key="4">
    <source>
        <dbReference type="Proteomes" id="UP000005707"/>
    </source>
</evidence>
<keyword evidence="4" id="KW-1185">Reference proteome</keyword>
<dbReference type="InParanoid" id="F7PTU4"/>
<reference evidence="3 4" key="1">
    <citation type="journal article" date="2011" name="J. Bacteriol.">
        <title>Genome sequence of Haloplasma contractile, an unusual contractile bacterium from a deep-sea anoxic brine lake.</title>
        <authorList>
            <person name="Antunes A."/>
            <person name="Alam I."/>
            <person name="El Dorry H."/>
            <person name="Siam R."/>
            <person name="Robertson A."/>
            <person name="Bajic V.B."/>
            <person name="Stingl U."/>
        </authorList>
    </citation>
    <scope>NUCLEOTIDE SEQUENCE [LARGE SCALE GENOMIC DNA]</scope>
    <source>
        <strain evidence="3 4">SSD-17B</strain>
    </source>
</reference>
<dbReference type="SUPFAM" id="SSF55874">
    <property type="entry name" value="ATPase domain of HSP90 chaperone/DNA topoisomerase II/histidine kinase"/>
    <property type="match status" value="1"/>
</dbReference>
<keyword evidence="1" id="KW-1133">Transmembrane helix</keyword>
<dbReference type="AlphaFoldDB" id="F7PTU4"/>